<dbReference type="SMART" id="SM00060">
    <property type="entry name" value="FN3"/>
    <property type="match status" value="10"/>
</dbReference>
<dbReference type="eggNOG" id="KOG0613">
    <property type="taxonomic scope" value="Eukaryota"/>
</dbReference>
<feature type="domain" description="Fibronectin type-III" evidence="3">
    <location>
        <begin position="2057"/>
        <end position="2138"/>
    </location>
</feature>
<sequence>MPTTKESSRGFVNMALSVSLVIFLFLLSVSEVISQCPPSSGIYLMHGGNCYSNGSYFWDVSIRPTPLECVLPGATLNGGQWIGPNGVVPCDGGSNANVQCTTGSGASLSVFINPTNGYLEAHGDGWYKCCLPTNCSDPNTNIIFANIFSFAWIEAFFTANLPSDMTVYPQEYKLNCIKVGHWHYGISMSIGNTALASYTGCYDRSNPCPGTVLVSSTYTVRYSVDIIWDGMTVSSGSISQSTTGDQMYQCVLDNINDGVDRTRDLTIKVPAAAPSSLTEVSKTATTITVSWTALDSSDADGYVVNVTSDTDTVQTVQVEGSSNNTITLNGLRELTTYSITVRAYQQLLGPASSTISVFTHICQQEGIYLAYTGKCYPNGSYFWDSSLNAANEAISCVLPGTSLTTGQWVRVADPDDPVDCDSNDTSDPFHCTNITSPNATLNLYLAGGLAATQEGWYKCCLPTNCSDPNTNIIFANIFRFSQIESFTVADFPSDMTVYPQEYKLNCIKIGYHTYDISMSIGSTTLVSYTNCDDRSSTCPGTVSVRSTNTVRYTVNITWDGMTVSSGSISQSTTGDQMYQCVVAVTDQPTRTRNVTLKVPATAPSSLTEVSKTATTITVSWTALDSSDADGYVVNVTSDTDTVQTVQVEGSGNNTITLNGLRGDTTYSIKARAYQQLLGPAITISVQTLPVINSINQTLVSSITQLNNTQYGIDCLTTTDINPSADSYWLVNGVMKSNSMYTSIDVLTYNNTLLVYPDPLGVSVNVTCIAMIGGIKYSQSVILHAPNSSPNNARGFILNATSIKVNWINSSENNGYVIEYTTGGVTRNVVSTSEDEIVLTDLLPMSTYTISVYSYIDLPSVNSTVTVLRFDVPSPVTSLSVSNVSTTGITVNWTIPSSDNYVTYYTISYTPSCPQLSSVTETVSVAPHQSTTTYSYTLIGLYSGMNYTITVRAGNVLGRSDSSLVEEYTISTAPTGVPNSLSFLQPINNLTWNEVNCSERNGLITGYTVMISNSSITYNLTSTERFIILNDLVFGTEYNISVAAVNSVGRSPFSDPIVVEIGIVPGPVGSVSSIMDTTWAVISWSVPSYIPSDYPIITYEIGYHILQSGNCSMVDDDDITIQTLQFSNSTNGNTFITITGLNDMSCYLFGVRAYTDNGYGEWTVIANETLSLPPQPSTSKMFSSSVQSANSSSSTGFCSISCPLCNCTSVCNATPVSVIPSTSDTSDSVIALSVLVGILCGLLTVSVVVHIYCFIRKKNLYTVNKQTKANDDIAMQVCEPYEIHKTKQSEENEGVYDECQTSPDDVYERNCYSSGSYFWDNTVNAANEAISCVLPGTSLTTGQWVRVADPDDPVDCNSNNASDPFRCTNVTSPDATLNLYLAQGLAADQEGWYKCCLPTDCSDPNTNIIFANIFRYSEIELFTVADLPSNMTAYPQKYKLNCTKIGHNSYGISMSIGDTALASYTNCADGVNHNPCPGTVLVSSTNTVRYTVDITWDGMTVSSGSGSQSTTGDQLYQCVLDNPSGGADRTRNLTIKVPATAPSSLTEVNKTATTITVSWTALDSSDADGYVVNVTSDTDTVQTVQVEGSSNNTITLNGLRGGTTYSITVRAYQQLLGPASSIISVFTHCQTKGIYLMHDGNCYPNGSYFWDSSVNAANEAISCVLPGISLTTGQWHRVADPDDPIDCNSNSDSDPFRCTNVTSPDATLNLYLAQGLAATQEGWYKCCLPTDCSDPITNIIFANIFRFSQIESFTVADLPSDMTVYPQEYKLNCIKIGYYFYGISMSIGSTALANYTGCYDHSNSCSGTMLLSSTNTVRYTVDITWDGMTVSSGLISQSTTGDQMYQCRVADHPDANAIRIRNINIKVPATAPSSLTEVNKTATTITVSWTALDSSDADGYVVNVTSDTDTVQTVQVEGSSNNTITLNGLNLGTTYSITVRAYQQLLGPANSTISVQTLPVINSINWTLVSSITQLNNTQYRIDCLTTTDINPSTDVYWLVNGVMKSNSMYTSTDVLTYNNTLLVYPDPLGVSVNVTCIAMIGGINYSQFVILHTPSGPPNNVRGFILNATSIKVNWTNSSETNGYVIKYTTGGVTRNVVSTSEDEIVLSDLSPMSTYTISVYSYIDLPSVNSTVTVLKFDVPSPVTSLSVSNVSTTGITVNWTIASSNNYVTHYTISYTPSCPQLSSVNEIVSVTPHQSTTTYSYTLIGLYSGMNYTITVRAGNVLGGSDPTSITDDTVSSTPIGVPDYVTLLPINNLTWNEVNCSQRNGLITGYTVHDYQ</sequence>
<dbReference type="EnsemblMetazoa" id="Aqu2.1.33694_001">
    <property type="protein sequence ID" value="Aqu2.1.33694_001"/>
    <property type="gene ID" value="Aqu2.1.33694"/>
</dbReference>
<feature type="domain" description="Fibronectin type-III" evidence="3">
    <location>
        <begin position="871"/>
        <end position="974"/>
    </location>
</feature>
<feature type="domain" description="Fibronectin type-III" evidence="3">
    <location>
        <begin position="1063"/>
        <end position="1173"/>
    </location>
</feature>
<feature type="domain" description="Fibronectin type-III" evidence="3">
    <location>
        <begin position="1540"/>
        <end position="1630"/>
    </location>
</feature>
<organism evidence="4">
    <name type="scientific">Amphimedon queenslandica</name>
    <name type="common">Sponge</name>
    <dbReference type="NCBI Taxonomy" id="400682"/>
    <lineage>
        <taxon>Eukaryota</taxon>
        <taxon>Metazoa</taxon>
        <taxon>Porifera</taxon>
        <taxon>Demospongiae</taxon>
        <taxon>Heteroscleromorpha</taxon>
        <taxon>Haplosclerida</taxon>
        <taxon>Niphatidae</taxon>
        <taxon>Amphimedon</taxon>
    </lineage>
</organism>
<feature type="signal peptide" evidence="2">
    <location>
        <begin position="1"/>
        <end position="34"/>
    </location>
</feature>
<dbReference type="SUPFAM" id="SSF49265">
    <property type="entry name" value="Fibronectin type III"/>
    <property type="match status" value="6"/>
</dbReference>
<dbReference type="Pfam" id="PF00041">
    <property type="entry name" value="fn3"/>
    <property type="match status" value="8"/>
</dbReference>
<dbReference type="OrthoDB" id="443915at2759"/>
<feature type="domain" description="Fibronectin type-III" evidence="3">
    <location>
        <begin position="788"/>
        <end position="869"/>
    </location>
</feature>
<dbReference type="PANTHER" id="PTHR46708">
    <property type="entry name" value="TENASCIN"/>
    <property type="match status" value="1"/>
</dbReference>
<dbReference type="PANTHER" id="PTHR46708:SF2">
    <property type="entry name" value="FIBRONECTIN TYPE-III DOMAIN-CONTAINING PROTEIN"/>
    <property type="match status" value="1"/>
</dbReference>
<evidence type="ECO:0000259" key="3">
    <source>
        <dbReference type="PROSITE" id="PS50853"/>
    </source>
</evidence>
<evidence type="ECO:0000256" key="2">
    <source>
        <dbReference type="SAM" id="SignalP"/>
    </source>
</evidence>
<dbReference type="PROSITE" id="PS50853">
    <property type="entry name" value="FN3"/>
    <property type="match status" value="10"/>
</dbReference>
<dbReference type="InParanoid" id="A0A1X7V1M5"/>
<keyword evidence="2" id="KW-0732">Signal</keyword>
<evidence type="ECO:0000313" key="4">
    <source>
        <dbReference type="EnsemblMetazoa" id="Aqu2.1.33694_001"/>
    </source>
</evidence>
<dbReference type="InterPro" id="IPR003961">
    <property type="entry name" value="FN3_dom"/>
</dbReference>
<name>A0A1X7V1M5_AMPQE</name>
<dbReference type="Gene3D" id="2.60.40.10">
    <property type="entry name" value="Immunoglobulins"/>
    <property type="match status" value="10"/>
</dbReference>
<protein>
    <recommendedName>
        <fullName evidence="3">Fibronectin type-III domain-containing protein</fullName>
    </recommendedName>
</protein>
<dbReference type="InterPro" id="IPR013783">
    <property type="entry name" value="Ig-like_fold"/>
</dbReference>
<dbReference type="InterPro" id="IPR050991">
    <property type="entry name" value="ECM_Regulatory_Proteins"/>
</dbReference>
<dbReference type="eggNOG" id="KOG4228">
    <property type="taxonomic scope" value="Eukaryota"/>
</dbReference>
<feature type="domain" description="Fibronectin type-III" evidence="3">
    <location>
        <begin position="976"/>
        <end position="1061"/>
    </location>
</feature>
<dbReference type="CDD" id="cd00063">
    <property type="entry name" value="FN3"/>
    <property type="match status" value="10"/>
</dbReference>
<feature type="chain" id="PRO_5013163510" description="Fibronectin type-III domain-containing protein" evidence="2">
    <location>
        <begin position="35"/>
        <end position="2280"/>
    </location>
</feature>
<feature type="domain" description="Fibronectin type-III" evidence="3">
    <location>
        <begin position="602"/>
        <end position="690"/>
    </location>
</feature>
<reference evidence="4" key="1">
    <citation type="submission" date="2017-05" db="UniProtKB">
        <authorList>
            <consortium name="EnsemblMetazoa"/>
        </authorList>
    </citation>
    <scope>IDENTIFICATION</scope>
</reference>
<accession>A0A1X7V1M5</accession>
<feature type="domain" description="Fibronectin type-III" evidence="3">
    <location>
        <begin position="273"/>
        <end position="365"/>
    </location>
</feature>
<keyword evidence="1" id="KW-0677">Repeat</keyword>
<proteinExistence type="predicted"/>
<evidence type="ECO:0000256" key="1">
    <source>
        <dbReference type="ARBA" id="ARBA00022737"/>
    </source>
</evidence>
<dbReference type="InterPro" id="IPR036116">
    <property type="entry name" value="FN3_sf"/>
</dbReference>
<feature type="domain" description="Fibronectin type-III" evidence="3">
    <location>
        <begin position="1870"/>
        <end position="1959"/>
    </location>
</feature>
<feature type="domain" description="Fibronectin type-III" evidence="3">
    <location>
        <begin position="2140"/>
        <end position="2244"/>
    </location>
</feature>